<dbReference type="OrthoDB" id="5870636at2"/>
<organism evidence="1 2">
    <name type="scientific">Halalkalibacter akibai (strain ATCC 43226 / DSM 21942 / CIP 109018 / JCM 9157 / 1139)</name>
    <name type="common">Bacillus akibai</name>
    <dbReference type="NCBI Taxonomy" id="1236973"/>
    <lineage>
        <taxon>Bacteria</taxon>
        <taxon>Bacillati</taxon>
        <taxon>Bacillota</taxon>
        <taxon>Bacilli</taxon>
        <taxon>Bacillales</taxon>
        <taxon>Bacillaceae</taxon>
        <taxon>Halalkalibacter</taxon>
    </lineage>
</organism>
<evidence type="ECO:0008006" key="3">
    <source>
        <dbReference type="Google" id="ProtNLM"/>
    </source>
</evidence>
<protein>
    <recommendedName>
        <fullName evidence="3">Ferric siderophore reductase C-terminal domain-containing protein</fullName>
    </recommendedName>
</protein>
<comment type="caution">
    <text evidence="1">The sequence shown here is derived from an EMBL/GenBank/DDBJ whole genome shotgun (WGS) entry which is preliminary data.</text>
</comment>
<reference evidence="1 2" key="1">
    <citation type="journal article" date="2014" name="Genome Announc.">
        <title>Draft Genome Sequences of Three Alkaliphilic Bacillus Strains, Bacillus wakoensis JCM 9140T, Bacillus akibai JCM 9157T, and Bacillus hemicellulosilyticus JCM 9152T.</title>
        <authorList>
            <person name="Yuki M."/>
            <person name="Oshima K."/>
            <person name="Suda W."/>
            <person name="Oshida Y."/>
            <person name="Kitamura K."/>
            <person name="Iida T."/>
            <person name="Hattori M."/>
            <person name="Ohkuma M."/>
        </authorList>
    </citation>
    <scope>NUCLEOTIDE SEQUENCE [LARGE SCALE GENOMIC DNA]</scope>
    <source>
        <strain evidence="1 2">JCM 9157</strain>
    </source>
</reference>
<dbReference type="EMBL" id="BAUV01000067">
    <property type="protein sequence ID" value="GAE37348.1"/>
    <property type="molecule type" value="Genomic_DNA"/>
</dbReference>
<dbReference type="RefSeq" id="WP_035668016.1">
    <property type="nucleotide sequence ID" value="NZ_BAUV01000067.1"/>
</dbReference>
<dbReference type="Proteomes" id="UP000018896">
    <property type="component" value="Unassembled WGS sequence"/>
</dbReference>
<dbReference type="STRING" id="1236973.JCM9157_4622"/>
<sequence length="254" mass="29158">MKQELKEILSSFFVEVVVDYSIDLPGVSMVDMTEIEVINDLVTSRTECFNAVDKKVGGANLMKWFGNLVTAHLYLVSLKNKWLSFEGLTLNENGKNAMIYILQPQLEDIPDEEREQYLRSKVASLFTKLEPVFTNIAEASGLSKQQTWGLLANSFYNHLTKWLLLGDQPKIERDVELLKSIDLSLAGLKRNPYNVTFRFVDSWWEPLEPVRIKAACCMSYLKSEGKYCYSCPKLSKDARTERAFQLKMAKENKM</sequence>
<dbReference type="AlphaFoldDB" id="W4R0B1"/>
<accession>W4R0B1</accession>
<evidence type="ECO:0000313" key="2">
    <source>
        <dbReference type="Proteomes" id="UP000018896"/>
    </source>
</evidence>
<dbReference type="eggNOG" id="COG4114">
    <property type="taxonomic scope" value="Bacteria"/>
</dbReference>
<proteinExistence type="predicted"/>
<keyword evidence="2" id="KW-1185">Reference proteome</keyword>
<evidence type="ECO:0000313" key="1">
    <source>
        <dbReference type="EMBL" id="GAE37348.1"/>
    </source>
</evidence>
<gene>
    <name evidence="1" type="ORF">JCM9157_4622</name>
</gene>
<name>W4R0B1_HALA3</name>